<dbReference type="InterPro" id="IPR013424">
    <property type="entry name" value="Ice-binding_C"/>
</dbReference>
<dbReference type="Pfam" id="PF07589">
    <property type="entry name" value="PEP-CTERM"/>
    <property type="match status" value="1"/>
</dbReference>
<evidence type="ECO:0000313" key="4">
    <source>
        <dbReference type="Proteomes" id="UP001266357"/>
    </source>
</evidence>
<feature type="signal peptide" evidence="1">
    <location>
        <begin position="1"/>
        <end position="21"/>
    </location>
</feature>
<gene>
    <name evidence="3" type="ORF">RM573_02310</name>
</gene>
<dbReference type="RefSeq" id="WP_311576603.1">
    <property type="nucleotide sequence ID" value="NZ_JAVRIF010000001.1"/>
</dbReference>
<protein>
    <submittedName>
        <fullName evidence="3">PEP-CTERM sorting domain-containing protein</fullName>
    </submittedName>
</protein>
<evidence type="ECO:0000256" key="1">
    <source>
        <dbReference type="SAM" id="SignalP"/>
    </source>
</evidence>
<evidence type="ECO:0000313" key="3">
    <source>
        <dbReference type="EMBL" id="MDT0602418.1"/>
    </source>
</evidence>
<organism evidence="3 4">
    <name type="scientific">Thalassotalea castellviae</name>
    <dbReference type="NCBI Taxonomy" id="3075612"/>
    <lineage>
        <taxon>Bacteria</taxon>
        <taxon>Pseudomonadati</taxon>
        <taxon>Pseudomonadota</taxon>
        <taxon>Gammaproteobacteria</taxon>
        <taxon>Alteromonadales</taxon>
        <taxon>Colwelliaceae</taxon>
        <taxon>Thalassotalea</taxon>
    </lineage>
</organism>
<dbReference type="PROSITE" id="PS51257">
    <property type="entry name" value="PROKAR_LIPOPROTEIN"/>
    <property type="match status" value="1"/>
</dbReference>
<reference evidence="3 4" key="1">
    <citation type="submission" date="2023-09" db="EMBL/GenBank/DDBJ databases">
        <authorList>
            <person name="Rey-Velasco X."/>
        </authorList>
    </citation>
    <scope>NUCLEOTIDE SEQUENCE [LARGE SCALE GENOMIC DNA]</scope>
    <source>
        <strain evidence="3 4">W431</strain>
    </source>
</reference>
<dbReference type="Proteomes" id="UP001266357">
    <property type="component" value="Unassembled WGS sequence"/>
</dbReference>
<sequence length="283" mass="31190">MKCLKWIAVSALSLSCITATAGNIPATVINDNYIGAGYSGDVKGSESIYDISKMEVSRTGTQMTVDIFTNFVGKNDDYGIVFGDLFMSTNVTDFDSPWKPNSANDTWNNTDWNYAYTIQDWENGDGGRWDDRDNTSSGQGRLVSGFNSGDLKYSNSGTNRHNQAVSLKNTNYYNPNSSNNAYDNIHYNGNTYDADSTYWNSAWSNWSAGNGKISFTFDVANTALATANQIAFRWAMSCANDIIEGLVSVRDPDNQTTVPEPQTLLLMLLGMAGIAYRRKINAK</sequence>
<accession>A0ABU2ZXR0</accession>
<feature type="chain" id="PRO_5045920910" evidence="1">
    <location>
        <begin position="22"/>
        <end position="283"/>
    </location>
</feature>
<feature type="domain" description="Ice-binding protein C-terminal" evidence="2">
    <location>
        <begin position="257"/>
        <end position="279"/>
    </location>
</feature>
<dbReference type="NCBIfam" id="TIGR02595">
    <property type="entry name" value="PEP_CTERM"/>
    <property type="match status" value="1"/>
</dbReference>
<keyword evidence="1" id="KW-0732">Signal</keyword>
<comment type="caution">
    <text evidence="3">The sequence shown here is derived from an EMBL/GenBank/DDBJ whole genome shotgun (WGS) entry which is preliminary data.</text>
</comment>
<proteinExistence type="predicted"/>
<dbReference type="EMBL" id="JAVRIF010000001">
    <property type="protein sequence ID" value="MDT0602418.1"/>
    <property type="molecule type" value="Genomic_DNA"/>
</dbReference>
<evidence type="ECO:0000259" key="2">
    <source>
        <dbReference type="Pfam" id="PF07589"/>
    </source>
</evidence>
<keyword evidence="4" id="KW-1185">Reference proteome</keyword>
<name>A0ABU2ZXR0_9GAMM</name>